<name>A0ABR2J3X5_9PEZI</name>
<comment type="cofactor">
    <cofactor evidence="1">
        <name>Mn(2+)</name>
        <dbReference type="ChEBI" id="CHEBI:29035"/>
    </cofactor>
</comment>
<evidence type="ECO:0000259" key="11">
    <source>
        <dbReference type="Pfam" id="PF03372"/>
    </source>
</evidence>
<evidence type="ECO:0000256" key="3">
    <source>
        <dbReference type="ARBA" id="ARBA00004322"/>
    </source>
</evidence>
<protein>
    <recommendedName>
        <fullName evidence="11">Endonuclease/exonuclease/phosphatase domain-containing protein</fullName>
    </recommendedName>
</protein>
<comment type="subcellular location">
    <subcellularLocation>
        <location evidence="3">Nucleus</location>
        <location evidence="3">PML body</location>
    </subcellularLocation>
</comment>
<keyword evidence="9" id="KW-0234">DNA repair</keyword>
<evidence type="ECO:0000256" key="2">
    <source>
        <dbReference type="ARBA" id="ARBA00001946"/>
    </source>
</evidence>
<evidence type="ECO:0000256" key="8">
    <source>
        <dbReference type="ARBA" id="ARBA00022842"/>
    </source>
</evidence>
<evidence type="ECO:0000313" key="12">
    <source>
        <dbReference type="EMBL" id="KAK8872503.1"/>
    </source>
</evidence>
<feature type="domain" description="Endonuclease/exonuclease/phosphatase" evidence="11">
    <location>
        <begin position="49"/>
        <end position="293"/>
    </location>
</feature>
<comment type="cofactor">
    <cofactor evidence="2">
        <name>Mg(2+)</name>
        <dbReference type="ChEBI" id="CHEBI:18420"/>
    </cofactor>
</comment>
<evidence type="ECO:0000313" key="13">
    <source>
        <dbReference type="Proteomes" id="UP001390339"/>
    </source>
</evidence>
<evidence type="ECO:0000256" key="5">
    <source>
        <dbReference type="ARBA" id="ARBA00022723"/>
    </source>
</evidence>
<dbReference type="Proteomes" id="UP001390339">
    <property type="component" value="Unassembled WGS sequence"/>
</dbReference>
<reference evidence="12 13" key="1">
    <citation type="journal article" date="2024" name="IMA Fungus">
        <title>Apiospora arundinis, a panoply of carbohydrate-active enzymes and secondary metabolites.</title>
        <authorList>
            <person name="Sorensen T."/>
            <person name="Petersen C."/>
            <person name="Muurmann A.T."/>
            <person name="Christiansen J.V."/>
            <person name="Brundto M.L."/>
            <person name="Overgaard C.K."/>
            <person name="Boysen A.T."/>
            <person name="Wollenberg R.D."/>
            <person name="Larsen T.O."/>
            <person name="Sorensen J.L."/>
            <person name="Nielsen K.L."/>
            <person name="Sondergaard T.E."/>
        </authorList>
    </citation>
    <scope>NUCLEOTIDE SEQUENCE [LARGE SCALE GENOMIC DNA]</scope>
    <source>
        <strain evidence="12 13">AAU 773</strain>
    </source>
</reference>
<dbReference type="Gene3D" id="3.60.10.10">
    <property type="entry name" value="Endonuclease/exonuclease/phosphatase"/>
    <property type="match status" value="1"/>
</dbReference>
<dbReference type="PANTHER" id="PTHR15822:SF4">
    <property type="entry name" value="TYROSYL-DNA PHOSPHODIESTERASE 2"/>
    <property type="match status" value="1"/>
</dbReference>
<dbReference type="PANTHER" id="PTHR15822">
    <property type="entry name" value="TRAF AND TNF RECEPTOR-ASSOCIATED PROTEIN"/>
    <property type="match status" value="1"/>
</dbReference>
<dbReference type="EMBL" id="JAPCWZ010000003">
    <property type="protein sequence ID" value="KAK8872503.1"/>
    <property type="molecule type" value="Genomic_DNA"/>
</dbReference>
<keyword evidence="8" id="KW-0460">Magnesium</keyword>
<keyword evidence="13" id="KW-1185">Reference proteome</keyword>
<gene>
    <name evidence="12" type="ORF">PGQ11_003017</name>
</gene>
<proteinExistence type="predicted"/>
<keyword evidence="6" id="KW-0227">DNA damage</keyword>
<dbReference type="InterPro" id="IPR036691">
    <property type="entry name" value="Endo/exonu/phosph_ase_sf"/>
</dbReference>
<keyword evidence="10" id="KW-0539">Nucleus</keyword>
<keyword evidence="7" id="KW-0378">Hydrolase</keyword>
<evidence type="ECO:0000256" key="7">
    <source>
        <dbReference type="ARBA" id="ARBA00022801"/>
    </source>
</evidence>
<accession>A0ABR2J3X5</accession>
<evidence type="ECO:0000256" key="4">
    <source>
        <dbReference type="ARBA" id="ARBA00022722"/>
    </source>
</evidence>
<dbReference type="Pfam" id="PF03372">
    <property type="entry name" value="Exo_endo_phos"/>
    <property type="match status" value="1"/>
</dbReference>
<evidence type="ECO:0000256" key="6">
    <source>
        <dbReference type="ARBA" id="ARBA00022763"/>
    </source>
</evidence>
<evidence type="ECO:0000256" key="1">
    <source>
        <dbReference type="ARBA" id="ARBA00001936"/>
    </source>
</evidence>
<keyword evidence="4" id="KW-0540">Nuclease</keyword>
<evidence type="ECO:0000256" key="10">
    <source>
        <dbReference type="ARBA" id="ARBA00023242"/>
    </source>
</evidence>
<keyword evidence="5" id="KW-0479">Metal-binding</keyword>
<sequence>MALPVPTGLCITQSHYVFNHDAGTWEEEGQMDAATQCPRGYLSRLAVYSWNIDYALPFAPARMRAALEALEDVICGRFQTSPETAVVIFLQECVKSDLETLAESKWVRGRFALTELPSDAGNSWRTSSYGTTALLDRRLEGCGVFRVYYGAESQMWRDALFVDLTFHSETRPRKENPFHRDVRTVRLCTTLLESLPDETNTPPLRARQMGMVADYLEKKARSGSAGIVAGDFNAIQDFDRSLHAEHGLRDAYLEMGGREDCDEAYTWGQQAKTAERERFGCARMDKVLFFNPGADTAGSAGAGAGAGAGDANKDEVIRLLRFERFGAGVELPATKEGGEEQRAQLVDMGFEKPWITDHLGVMAEFDIVFPTMEEEKEAYRLPVTGRELGEDDD</sequence>
<dbReference type="SUPFAM" id="SSF56219">
    <property type="entry name" value="DNase I-like"/>
    <property type="match status" value="1"/>
</dbReference>
<evidence type="ECO:0000256" key="9">
    <source>
        <dbReference type="ARBA" id="ARBA00023204"/>
    </source>
</evidence>
<comment type="caution">
    <text evidence="12">The sequence shown here is derived from an EMBL/GenBank/DDBJ whole genome shotgun (WGS) entry which is preliminary data.</text>
</comment>
<organism evidence="12 13">
    <name type="scientific">Apiospora arundinis</name>
    <dbReference type="NCBI Taxonomy" id="335852"/>
    <lineage>
        <taxon>Eukaryota</taxon>
        <taxon>Fungi</taxon>
        <taxon>Dikarya</taxon>
        <taxon>Ascomycota</taxon>
        <taxon>Pezizomycotina</taxon>
        <taxon>Sordariomycetes</taxon>
        <taxon>Xylariomycetidae</taxon>
        <taxon>Amphisphaeriales</taxon>
        <taxon>Apiosporaceae</taxon>
        <taxon>Apiospora</taxon>
    </lineage>
</organism>
<dbReference type="InterPro" id="IPR051547">
    <property type="entry name" value="TDP2-like"/>
</dbReference>
<dbReference type="InterPro" id="IPR005135">
    <property type="entry name" value="Endo/exonuclease/phosphatase"/>
</dbReference>